<dbReference type="Proteomes" id="UP000011116">
    <property type="component" value="Chromosome 6H"/>
</dbReference>
<dbReference type="EMBL" id="AK368947">
    <property type="protein sequence ID" value="BAK00150.1"/>
    <property type="molecule type" value="mRNA"/>
</dbReference>
<dbReference type="InterPro" id="IPR055290">
    <property type="entry name" value="At3g26010-like"/>
</dbReference>
<accession>F2DYH8</accession>
<dbReference type="Gene3D" id="1.20.1280.50">
    <property type="match status" value="1"/>
</dbReference>
<dbReference type="OrthoDB" id="674184at2759"/>
<dbReference type="RefSeq" id="XP_044953194.1">
    <property type="nucleotide sequence ID" value="XM_045097259.1"/>
</dbReference>
<dbReference type="EnsemblPlants" id="HORVU.MOREX.r3.6HG0539980.1">
    <property type="protein sequence ID" value="HORVU.MOREX.r3.6HG0539980.1.CDS1"/>
    <property type="gene ID" value="HORVU.MOREX.r3.6HG0539980"/>
</dbReference>
<dbReference type="PANTHER" id="PTHR35546">
    <property type="entry name" value="F-BOX PROTEIN INTERACTION DOMAIN PROTEIN-RELATED"/>
    <property type="match status" value="1"/>
</dbReference>
<dbReference type="Gramene" id="HORVU.MOREX.r3.6HG0539980.1">
    <property type="protein sequence ID" value="HORVU.MOREX.r3.6HG0539980.1.CDS1"/>
    <property type="gene ID" value="HORVU.MOREX.r3.6HG0539980"/>
</dbReference>
<dbReference type="eggNOG" id="ENOG502QWH8">
    <property type="taxonomic scope" value="Eukaryota"/>
</dbReference>
<dbReference type="InterPro" id="IPR036047">
    <property type="entry name" value="F-box-like_dom_sf"/>
</dbReference>
<dbReference type="KEGG" id="hvg:123403308"/>
<evidence type="ECO:0000313" key="3">
    <source>
        <dbReference type="EnsemblPlants" id="HORVU.MOREX.r3.6HG0539980.1.CDS1"/>
    </source>
</evidence>
<keyword evidence="4" id="KW-1185">Reference proteome</keyword>
<feature type="domain" description="F-box" evidence="1">
    <location>
        <begin position="9"/>
        <end position="49"/>
    </location>
</feature>
<dbReference type="Pfam" id="PF00646">
    <property type="entry name" value="F-box"/>
    <property type="match status" value="1"/>
</dbReference>
<dbReference type="SMART" id="SM00256">
    <property type="entry name" value="FBOX"/>
    <property type="match status" value="1"/>
</dbReference>
<dbReference type="PANTHER" id="PTHR35546:SF49">
    <property type="entry name" value="F-BOX DOMAIN-CONTAINING PROTEIN"/>
    <property type="match status" value="1"/>
</dbReference>
<dbReference type="GeneID" id="123403308"/>
<reference evidence="2" key="1">
    <citation type="journal article" date="2011" name="Plant Physiol.">
        <title>Comprehensive sequence analysis of 24,783 barley full-length cDNAs derived from 12 clone libraries.</title>
        <authorList>
            <person name="Matsumoto T."/>
            <person name="Tanaka T."/>
            <person name="Sakai H."/>
            <person name="Amano N."/>
            <person name="Kanamori H."/>
            <person name="Kurita K."/>
            <person name="Kikuta A."/>
            <person name="Kamiya K."/>
            <person name="Yamamoto M."/>
            <person name="Ikawa H."/>
            <person name="Fujii N."/>
            <person name="Hori K."/>
            <person name="Itoh T."/>
            <person name="Sato K."/>
        </authorList>
    </citation>
    <scope>NUCLEOTIDE SEQUENCE</scope>
    <source>
        <tissue evidence="2">Shoot and root</tissue>
    </source>
</reference>
<protein>
    <submittedName>
        <fullName evidence="2">Predicted protein</fullName>
    </submittedName>
</protein>
<reference evidence="3" key="4">
    <citation type="submission" date="2022-01" db="UniProtKB">
        <authorList>
            <consortium name="EnsemblPlants"/>
        </authorList>
    </citation>
    <scope>IDENTIFICATION</scope>
    <source>
        <strain evidence="3">subsp. vulgare</strain>
    </source>
</reference>
<dbReference type="Gramene" id="HORVU.MOREX.r2.6HG0448970.1">
    <property type="protein sequence ID" value="HORVU.MOREX.r2.6HG0448970.1.CDS.1"/>
    <property type="gene ID" value="HORVU.MOREX.r2.6HG0448970"/>
</dbReference>
<dbReference type="SUPFAM" id="SSF81383">
    <property type="entry name" value="F-box domain"/>
    <property type="match status" value="1"/>
</dbReference>
<dbReference type="AlphaFoldDB" id="F2DYH8"/>
<organism evidence="2">
    <name type="scientific">Hordeum vulgare subsp. vulgare</name>
    <name type="common">Domesticated barley</name>
    <dbReference type="NCBI Taxonomy" id="112509"/>
    <lineage>
        <taxon>Eukaryota</taxon>
        <taxon>Viridiplantae</taxon>
        <taxon>Streptophyta</taxon>
        <taxon>Embryophyta</taxon>
        <taxon>Tracheophyta</taxon>
        <taxon>Spermatophyta</taxon>
        <taxon>Magnoliopsida</taxon>
        <taxon>Liliopsida</taxon>
        <taxon>Poales</taxon>
        <taxon>Poaceae</taxon>
        <taxon>BOP clade</taxon>
        <taxon>Pooideae</taxon>
        <taxon>Triticodae</taxon>
        <taxon>Triticeae</taxon>
        <taxon>Hordeinae</taxon>
        <taxon>Hordeum</taxon>
    </lineage>
</organism>
<name>F2DYH8_HORVV</name>
<reference evidence="4" key="2">
    <citation type="journal article" date="2012" name="Nature">
        <title>A physical, genetic and functional sequence assembly of the barley genome.</title>
        <authorList>
            <consortium name="The International Barley Genome Sequencing Consortium"/>
            <person name="Mayer K.F."/>
            <person name="Waugh R."/>
            <person name="Brown J.W."/>
            <person name="Schulman A."/>
            <person name="Langridge P."/>
            <person name="Platzer M."/>
            <person name="Fincher G.B."/>
            <person name="Muehlbauer G.J."/>
            <person name="Sato K."/>
            <person name="Close T.J."/>
            <person name="Wise R.P."/>
            <person name="Stein N."/>
        </authorList>
    </citation>
    <scope>NUCLEOTIDE SEQUENCE [LARGE SCALE GENOMIC DNA]</scope>
    <source>
        <strain evidence="4">cv. Morex</strain>
    </source>
</reference>
<evidence type="ECO:0000313" key="4">
    <source>
        <dbReference type="Proteomes" id="UP000011116"/>
    </source>
</evidence>
<evidence type="ECO:0000259" key="1">
    <source>
        <dbReference type="SMART" id="SM00256"/>
    </source>
</evidence>
<dbReference type="CDD" id="cd22157">
    <property type="entry name" value="F-box_AtFBW1-like"/>
    <property type="match status" value="1"/>
</dbReference>
<reference evidence="3" key="3">
    <citation type="submission" date="2020-10" db="EMBL/GenBank/DDBJ databases">
        <authorList>
            <person name="Scholz U."/>
            <person name="Mascher M."/>
            <person name="Fiebig A."/>
        </authorList>
    </citation>
    <scope>NUCLEOTIDE SEQUENCE [LARGE SCALE GENOMIC DNA]</scope>
    <source>
        <strain evidence="3">cv. Morex</strain>
    </source>
</reference>
<dbReference type="ExpressionAtlas" id="F2DYH8">
    <property type="expression patterns" value="baseline"/>
</dbReference>
<evidence type="ECO:0000313" key="2">
    <source>
        <dbReference type="EMBL" id="BAK00150.1"/>
    </source>
</evidence>
<sequence>MDLTVAATLPDDLVVEILSRLPFKSFCRFKCVCKTWLAFSSNPNYHENLPKIPTGLFCQYQDLNKKATKLIGQPRNVEQIDGALSFLPQYPQLKLMDSCNGLVLCMRRSMDWSNRTIIYHFIVCNPATREWTKLPDTRPYQEHGICEAMLVFNPSCSPQFYVLNFKRDPLASFLSGLEVFSSNLSTWLVYDTWWNSGMPNVIGYPHLFIDGSLYLFSLRRNSRRRILVLNGFEAMSSCIPPNRRTIKLLNDPSVESPNGHTVGMYTQGFFGHSLGALHFALPEVDGRAIRIWSLDVSKPYKWSMKHRLSMRDVFGRDDLDHYDSTQQSRNCAYRIAALDLESDVMFLFDQENKLRSYAISTGKLHEINDTEQDHERSYDKFFYYIASYLKLPGSVPLPQLYLSKT</sequence>
<proteinExistence type="evidence at transcript level"/>
<gene>
    <name evidence="3" type="primary">LOC123403308</name>
</gene>
<dbReference type="HOGENOM" id="CLU_022847_1_1_1"/>
<dbReference type="InterPro" id="IPR001810">
    <property type="entry name" value="F-box_dom"/>
</dbReference>